<keyword evidence="3" id="KW-1185">Reference proteome</keyword>
<dbReference type="Proteomes" id="UP001265746">
    <property type="component" value="Unassembled WGS sequence"/>
</dbReference>
<organism evidence="2 3">
    <name type="scientific">Phomopsis amygdali</name>
    <name type="common">Fusicoccum amygdali</name>
    <dbReference type="NCBI Taxonomy" id="1214568"/>
    <lineage>
        <taxon>Eukaryota</taxon>
        <taxon>Fungi</taxon>
        <taxon>Dikarya</taxon>
        <taxon>Ascomycota</taxon>
        <taxon>Pezizomycotina</taxon>
        <taxon>Sordariomycetes</taxon>
        <taxon>Sordariomycetidae</taxon>
        <taxon>Diaporthales</taxon>
        <taxon>Diaporthaceae</taxon>
        <taxon>Diaporthe</taxon>
    </lineage>
</organism>
<dbReference type="EMBL" id="JAUJFL010000005">
    <property type="protein sequence ID" value="KAK2603221.1"/>
    <property type="molecule type" value="Genomic_DNA"/>
</dbReference>
<proteinExistence type="inferred from homology"/>
<gene>
    <name evidence="2" type="ORF">N8I77_009694</name>
</gene>
<dbReference type="InterPro" id="IPR044053">
    <property type="entry name" value="AsaB-like"/>
</dbReference>
<dbReference type="PANTHER" id="PTHR34598:SF3">
    <property type="entry name" value="OXIDOREDUCTASE AN1597"/>
    <property type="match status" value="1"/>
</dbReference>
<accession>A0AAD9SA19</accession>
<comment type="similarity">
    <text evidence="1">Belongs to the asaB hydroxylase/desaturase family.</text>
</comment>
<dbReference type="AlphaFoldDB" id="A0AAD9SA19"/>
<sequence length="286" mass="32980">MKEASVQFLKGIPLYEEEKPFQIFGDLLPDATDQRKTNLVWEEKQVPIHNIRDDAQDFQLDSHGFTTRRLPGFTELLDRETITGKYIPAIKDMLKTELQDVGTVFVFDWRIRESRNQMEAGSKINFGDQTQPLLPSNYAHVDTSPISVIQRIRESFPNDSGSILRQRVRAVNVWKPLSNPVDEWALAVCDGTSVNPDDLAETDSIRQGNITTHYYVRYDAGQRWYFLDRQTPDEALIFKHFDSKPGIEAPYALHSSIKQLWTEQDPKPRRSIEVRTLIFSDVVDVP</sequence>
<evidence type="ECO:0000256" key="1">
    <source>
        <dbReference type="ARBA" id="ARBA00023604"/>
    </source>
</evidence>
<evidence type="ECO:0008006" key="4">
    <source>
        <dbReference type="Google" id="ProtNLM"/>
    </source>
</evidence>
<dbReference type="GO" id="GO:0016491">
    <property type="term" value="F:oxidoreductase activity"/>
    <property type="evidence" value="ECO:0007669"/>
    <property type="project" value="InterPro"/>
</dbReference>
<dbReference type="PANTHER" id="PTHR34598">
    <property type="entry name" value="BLL6449 PROTEIN"/>
    <property type="match status" value="1"/>
</dbReference>
<comment type="caution">
    <text evidence="2">The sequence shown here is derived from an EMBL/GenBank/DDBJ whole genome shotgun (WGS) entry which is preliminary data.</text>
</comment>
<protein>
    <recommendedName>
        <fullName evidence="4">Methyltransferase</fullName>
    </recommendedName>
</protein>
<evidence type="ECO:0000313" key="2">
    <source>
        <dbReference type="EMBL" id="KAK2603221.1"/>
    </source>
</evidence>
<evidence type="ECO:0000313" key="3">
    <source>
        <dbReference type="Proteomes" id="UP001265746"/>
    </source>
</evidence>
<dbReference type="NCBIfam" id="NF041278">
    <property type="entry name" value="CmcJ_NvfI_EfuI"/>
    <property type="match status" value="1"/>
</dbReference>
<reference evidence="2" key="1">
    <citation type="submission" date="2023-06" db="EMBL/GenBank/DDBJ databases">
        <authorList>
            <person name="Noh H."/>
        </authorList>
    </citation>
    <scope>NUCLEOTIDE SEQUENCE</scope>
    <source>
        <strain evidence="2">DUCC20226</strain>
    </source>
</reference>
<name>A0AAD9SA19_PHOAM</name>